<dbReference type="EMBL" id="JAWZYT010000049">
    <property type="protein sequence ID" value="KAK4328933.1"/>
    <property type="molecule type" value="Genomic_DNA"/>
</dbReference>
<dbReference type="Proteomes" id="UP001292094">
    <property type="component" value="Unassembled WGS sequence"/>
</dbReference>
<reference evidence="2" key="1">
    <citation type="submission" date="2023-11" db="EMBL/GenBank/DDBJ databases">
        <title>Genome assemblies of two species of porcelain crab, Petrolisthes cinctipes and Petrolisthes manimaculis (Anomura: Porcellanidae).</title>
        <authorList>
            <person name="Angst P."/>
        </authorList>
    </citation>
    <scope>NUCLEOTIDE SEQUENCE</scope>
    <source>
        <strain evidence="2">PB745_02</strain>
        <tissue evidence="2">Gill</tissue>
    </source>
</reference>
<comment type="caution">
    <text evidence="2">The sequence shown here is derived from an EMBL/GenBank/DDBJ whole genome shotgun (WGS) entry which is preliminary data.</text>
</comment>
<accession>A0AAE1QNP3</accession>
<feature type="region of interest" description="Disordered" evidence="1">
    <location>
        <begin position="99"/>
        <end position="124"/>
    </location>
</feature>
<gene>
    <name evidence="2" type="ORF">Pmani_000683</name>
</gene>
<proteinExistence type="predicted"/>
<evidence type="ECO:0000313" key="2">
    <source>
        <dbReference type="EMBL" id="KAK4328933.1"/>
    </source>
</evidence>
<dbReference type="AlphaFoldDB" id="A0AAE1QNP3"/>
<keyword evidence="3" id="KW-1185">Reference proteome</keyword>
<evidence type="ECO:0000256" key="1">
    <source>
        <dbReference type="SAM" id="MobiDB-lite"/>
    </source>
</evidence>
<sequence length="124" mass="13398">MLSVEARWSMAGGLQVSGSEGWWAAIYVCAGKPGPEERSPRCPVRSPTRLSFLRSARHNPPQVITLCRPLRQAPSVISTSSNIQPRKCSSSFTVVVAGGAERRGRQHLQSLTPPRPAPSHSGDI</sequence>
<protein>
    <submittedName>
        <fullName evidence="2">Uncharacterized protein</fullName>
    </submittedName>
</protein>
<organism evidence="2 3">
    <name type="scientific">Petrolisthes manimaculis</name>
    <dbReference type="NCBI Taxonomy" id="1843537"/>
    <lineage>
        <taxon>Eukaryota</taxon>
        <taxon>Metazoa</taxon>
        <taxon>Ecdysozoa</taxon>
        <taxon>Arthropoda</taxon>
        <taxon>Crustacea</taxon>
        <taxon>Multicrustacea</taxon>
        <taxon>Malacostraca</taxon>
        <taxon>Eumalacostraca</taxon>
        <taxon>Eucarida</taxon>
        <taxon>Decapoda</taxon>
        <taxon>Pleocyemata</taxon>
        <taxon>Anomura</taxon>
        <taxon>Galatheoidea</taxon>
        <taxon>Porcellanidae</taxon>
        <taxon>Petrolisthes</taxon>
    </lineage>
</organism>
<evidence type="ECO:0000313" key="3">
    <source>
        <dbReference type="Proteomes" id="UP001292094"/>
    </source>
</evidence>
<name>A0AAE1QNP3_9EUCA</name>